<reference evidence="3" key="1">
    <citation type="submission" date="2013-06" db="EMBL/GenBank/DDBJ databases">
        <authorList>
            <person name="Zhao Q."/>
        </authorList>
    </citation>
    <scope>NUCLEOTIDE SEQUENCE</scope>
    <source>
        <strain evidence="3">cv. W1943</strain>
    </source>
</reference>
<feature type="compositionally biased region" description="Basic residues" evidence="1">
    <location>
        <begin position="99"/>
        <end position="109"/>
    </location>
</feature>
<evidence type="ECO:0000313" key="3">
    <source>
        <dbReference type="Proteomes" id="UP000008022"/>
    </source>
</evidence>
<feature type="compositionally biased region" description="Basic residues" evidence="1">
    <location>
        <begin position="73"/>
        <end position="86"/>
    </location>
</feature>
<dbReference type="AlphaFoldDB" id="A0A0E0QJW8"/>
<dbReference type="HOGENOM" id="CLU_2188295_0_0_1"/>
<feature type="region of interest" description="Disordered" evidence="1">
    <location>
        <begin position="39"/>
        <end position="109"/>
    </location>
</feature>
<protein>
    <submittedName>
        <fullName evidence="2">Uncharacterized protein</fullName>
    </submittedName>
</protein>
<name>A0A0E0QJW8_ORYRU</name>
<evidence type="ECO:0000313" key="2">
    <source>
        <dbReference type="EnsemblPlants" id="ORUFI08G19080.1"/>
    </source>
</evidence>
<reference evidence="2" key="2">
    <citation type="submission" date="2015-06" db="UniProtKB">
        <authorList>
            <consortium name="EnsemblPlants"/>
        </authorList>
    </citation>
    <scope>IDENTIFICATION</scope>
</reference>
<sequence length="109" mass="12013">MASISRLETPQLRVLRLLNRGDVATTLVKWLGRIRTVRRERGSCGDNAGGGRERDPRPPSLHSASPAAARSPACRHRSTPLRRPPRSHAASASPAAALARRHRQRCMHD</sequence>
<dbReference type="Gramene" id="ORUFI08G19080.1">
    <property type="protein sequence ID" value="ORUFI08G19080.1"/>
    <property type="gene ID" value="ORUFI08G19080"/>
</dbReference>
<evidence type="ECO:0000256" key="1">
    <source>
        <dbReference type="SAM" id="MobiDB-lite"/>
    </source>
</evidence>
<organism evidence="2 3">
    <name type="scientific">Oryza rufipogon</name>
    <name type="common">Brownbeard rice</name>
    <name type="synonym">Asian wild rice</name>
    <dbReference type="NCBI Taxonomy" id="4529"/>
    <lineage>
        <taxon>Eukaryota</taxon>
        <taxon>Viridiplantae</taxon>
        <taxon>Streptophyta</taxon>
        <taxon>Embryophyta</taxon>
        <taxon>Tracheophyta</taxon>
        <taxon>Spermatophyta</taxon>
        <taxon>Magnoliopsida</taxon>
        <taxon>Liliopsida</taxon>
        <taxon>Poales</taxon>
        <taxon>Poaceae</taxon>
        <taxon>BOP clade</taxon>
        <taxon>Oryzoideae</taxon>
        <taxon>Oryzeae</taxon>
        <taxon>Oryzinae</taxon>
        <taxon>Oryza</taxon>
    </lineage>
</organism>
<accession>A0A0E0QJW8</accession>
<keyword evidence="3" id="KW-1185">Reference proteome</keyword>
<dbReference type="Proteomes" id="UP000008022">
    <property type="component" value="Unassembled WGS sequence"/>
</dbReference>
<feature type="compositionally biased region" description="Low complexity" evidence="1">
    <location>
        <begin position="60"/>
        <end position="72"/>
    </location>
</feature>
<proteinExistence type="predicted"/>
<dbReference type="EnsemblPlants" id="ORUFI08G19080.1">
    <property type="protein sequence ID" value="ORUFI08G19080.1"/>
    <property type="gene ID" value="ORUFI08G19080"/>
</dbReference>
<feature type="compositionally biased region" description="Low complexity" evidence="1">
    <location>
        <begin position="87"/>
        <end position="98"/>
    </location>
</feature>